<keyword evidence="3" id="KW-1185">Reference proteome</keyword>
<protein>
    <submittedName>
        <fullName evidence="2">But2 family protein</fullName>
    </submittedName>
</protein>
<sequence>MKFSLSSVFLTLLGASSTLASPITKQAMSPEQSFGVLTLHSGNINVHQKEFYVGQSGYVFLSQYDNADNYAKFSLKNNQLYHNNDTALIEQGGALAFKSSGPAVTGFDANAPTNIGYELQLNGTSPVACPVPSDQQVFQVYYGQVKNSTDCVGIDTVAVSF</sequence>
<gene>
    <name evidence="2" type="ORF">SOMG_03544</name>
</gene>
<accession>A0AAE9WCZ2</accession>
<reference evidence="2 3" key="1">
    <citation type="journal article" date="2023" name="G3 (Bethesda)">
        <title>A high-quality reference genome for the fission yeast Schizosaccharomyces osmophilus.</title>
        <authorList>
            <person name="Jia G.S."/>
            <person name="Zhang W.C."/>
            <person name="Liang Y."/>
            <person name="Liu X.H."/>
            <person name="Rhind N."/>
            <person name="Pidoux A."/>
            <person name="Brysch-Herzberg M."/>
            <person name="Du L.L."/>
        </authorList>
    </citation>
    <scope>NUCLEOTIDE SEQUENCE [LARGE SCALE GENOMIC DNA]</scope>
    <source>
        <strain evidence="2 3">CBS 15793</strain>
    </source>
</reference>
<feature type="signal peptide" evidence="1">
    <location>
        <begin position="1"/>
        <end position="20"/>
    </location>
</feature>
<dbReference type="Proteomes" id="UP001212411">
    <property type="component" value="Chromosome 2"/>
</dbReference>
<dbReference type="KEGG" id="som:SOMG_03544"/>
<dbReference type="RefSeq" id="XP_056038148.1">
    <property type="nucleotide sequence ID" value="XM_056182334.1"/>
</dbReference>
<dbReference type="GeneID" id="80877023"/>
<evidence type="ECO:0000313" key="2">
    <source>
        <dbReference type="EMBL" id="WBW73905.1"/>
    </source>
</evidence>
<keyword evidence="1" id="KW-0732">Signal</keyword>
<feature type="chain" id="PRO_5042291554" evidence="1">
    <location>
        <begin position="21"/>
        <end position="161"/>
    </location>
</feature>
<organism evidence="2 3">
    <name type="scientific">Schizosaccharomyces osmophilus</name>
    <dbReference type="NCBI Taxonomy" id="2545709"/>
    <lineage>
        <taxon>Eukaryota</taxon>
        <taxon>Fungi</taxon>
        <taxon>Dikarya</taxon>
        <taxon>Ascomycota</taxon>
        <taxon>Taphrinomycotina</taxon>
        <taxon>Schizosaccharomycetes</taxon>
        <taxon>Schizosaccharomycetales</taxon>
        <taxon>Schizosaccharomycetaceae</taxon>
        <taxon>Schizosaccharomyces</taxon>
    </lineage>
</organism>
<dbReference type="EMBL" id="CP115612">
    <property type="protein sequence ID" value="WBW73905.1"/>
    <property type="molecule type" value="Genomic_DNA"/>
</dbReference>
<dbReference type="PANTHER" id="PTHR39613:SF1">
    <property type="entry name" value="ANCHORED CELL WALL PROTEIN, PUTATIVE (AFU_ORTHOLOGUE AFUA_4G08960)-RELATED"/>
    <property type="match status" value="1"/>
</dbReference>
<dbReference type="AlphaFoldDB" id="A0AAE9WCZ2"/>
<evidence type="ECO:0000256" key="1">
    <source>
        <dbReference type="SAM" id="SignalP"/>
    </source>
</evidence>
<dbReference type="PANTHER" id="PTHR39613">
    <property type="entry name" value="ANCHORED CELL WALL PROTEIN, PUTATIVE (AFU_ORTHOLOGUE AFUA_4G08960)-RELATED"/>
    <property type="match status" value="1"/>
</dbReference>
<evidence type="ECO:0000313" key="3">
    <source>
        <dbReference type="Proteomes" id="UP001212411"/>
    </source>
</evidence>
<name>A0AAE9WCZ2_9SCHI</name>
<proteinExistence type="predicted"/>